<feature type="compositionally biased region" description="Basic and acidic residues" evidence="1">
    <location>
        <begin position="221"/>
        <end position="251"/>
    </location>
</feature>
<dbReference type="Proteomes" id="UP000682877">
    <property type="component" value="Chromosome 1"/>
</dbReference>
<reference evidence="4" key="1">
    <citation type="submission" date="2021-01" db="EMBL/GenBank/DDBJ databases">
        <authorList>
            <person name="Bezrukov I."/>
        </authorList>
    </citation>
    <scope>NUCLEOTIDE SEQUENCE</scope>
</reference>
<keyword evidence="5" id="KW-1185">Reference proteome</keyword>
<dbReference type="InterPro" id="IPR052929">
    <property type="entry name" value="RNase_H-like_EbsB-rel"/>
</dbReference>
<feature type="region of interest" description="Disordered" evidence="1">
    <location>
        <begin position="221"/>
        <end position="253"/>
    </location>
</feature>
<feature type="domain" description="RNase H type-1" evidence="2">
    <location>
        <begin position="262"/>
        <end position="322"/>
    </location>
</feature>
<dbReference type="AlphaFoldDB" id="A0A8S1ZJW5"/>
<evidence type="ECO:0000313" key="5">
    <source>
        <dbReference type="Proteomes" id="UP000682877"/>
    </source>
</evidence>
<accession>A0A8S1ZJW5</accession>
<dbReference type="PANTHER" id="PTHR47074:SF78">
    <property type="entry name" value="GB|AAF30348.1-RELATED"/>
    <property type="match status" value="1"/>
</dbReference>
<dbReference type="Pfam" id="PF13456">
    <property type="entry name" value="RVT_3"/>
    <property type="match status" value="1"/>
</dbReference>
<proteinExistence type="predicted"/>
<dbReference type="PANTHER" id="PTHR47074">
    <property type="entry name" value="BNAC02G40300D PROTEIN"/>
    <property type="match status" value="1"/>
</dbReference>
<dbReference type="Pfam" id="PF13966">
    <property type="entry name" value="zf-RVT"/>
    <property type="match status" value="1"/>
</dbReference>
<dbReference type="GO" id="GO:0004523">
    <property type="term" value="F:RNA-DNA hybrid ribonuclease activity"/>
    <property type="evidence" value="ECO:0007669"/>
    <property type="project" value="InterPro"/>
</dbReference>
<sequence length="348" mass="40149">MVSDLLNTRKTGWDTNRVNAWIHHEDVDKVLSIKICPGAEKDLLGWHYTKEGIYTVKSAYWLATHLPSEQQIRSTPGANDLKAQVWRINTAPKLKHFLWKLLSGALATKANLVYRHMSNQPLCCYCCSNVETTCHLFFDCVMAQAVWRGSGFPLASLTDPNISLEEKIKAIMTCNTSTRFSHLRHFPLWILWRLWISRNILCFQRRSTSWRKIIRQARDDAQEWQDQERHTEDMRGSRAHTPSETRSESRWEPPNQHWIKCNYDGTYSNGRISQAGWVIRNDRGTYLGAGQAKGNQTRNVVESEFQALIMAMQHCWIKGYNRQENGGQGLQRVNSHGVDVGTTSLQIF</sequence>
<evidence type="ECO:0000259" key="2">
    <source>
        <dbReference type="Pfam" id="PF13456"/>
    </source>
</evidence>
<organism evidence="4 5">
    <name type="scientific">Arabidopsis arenosa</name>
    <name type="common">Sand rock-cress</name>
    <name type="synonym">Cardaminopsis arenosa</name>
    <dbReference type="NCBI Taxonomy" id="38785"/>
    <lineage>
        <taxon>Eukaryota</taxon>
        <taxon>Viridiplantae</taxon>
        <taxon>Streptophyta</taxon>
        <taxon>Embryophyta</taxon>
        <taxon>Tracheophyta</taxon>
        <taxon>Spermatophyta</taxon>
        <taxon>Magnoliopsida</taxon>
        <taxon>eudicotyledons</taxon>
        <taxon>Gunneridae</taxon>
        <taxon>Pentapetalae</taxon>
        <taxon>rosids</taxon>
        <taxon>malvids</taxon>
        <taxon>Brassicales</taxon>
        <taxon>Brassicaceae</taxon>
        <taxon>Camelineae</taxon>
        <taxon>Arabidopsis</taxon>
    </lineage>
</organism>
<evidence type="ECO:0000256" key="1">
    <source>
        <dbReference type="SAM" id="MobiDB-lite"/>
    </source>
</evidence>
<evidence type="ECO:0000259" key="3">
    <source>
        <dbReference type="Pfam" id="PF13966"/>
    </source>
</evidence>
<dbReference type="GO" id="GO:0003676">
    <property type="term" value="F:nucleic acid binding"/>
    <property type="evidence" value="ECO:0007669"/>
    <property type="project" value="InterPro"/>
</dbReference>
<dbReference type="InterPro" id="IPR002156">
    <property type="entry name" value="RNaseH_domain"/>
</dbReference>
<dbReference type="EMBL" id="LR999451">
    <property type="protein sequence ID" value="CAE5960349.1"/>
    <property type="molecule type" value="Genomic_DNA"/>
</dbReference>
<dbReference type="InterPro" id="IPR026960">
    <property type="entry name" value="RVT-Znf"/>
</dbReference>
<gene>
    <name evidence="4" type="ORF">AARE701A_LOCUS3795</name>
</gene>
<feature type="domain" description="Reverse transcriptase zinc-binding" evidence="3">
    <location>
        <begin position="54"/>
        <end position="147"/>
    </location>
</feature>
<evidence type="ECO:0008006" key="6">
    <source>
        <dbReference type="Google" id="ProtNLM"/>
    </source>
</evidence>
<evidence type="ECO:0000313" key="4">
    <source>
        <dbReference type="EMBL" id="CAE5960349.1"/>
    </source>
</evidence>
<name>A0A8S1ZJW5_ARAAE</name>
<protein>
    <recommendedName>
        <fullName evidence="6">Reverse transcriptase zinc-binding domain-containing protein</fullName>
    </recommendedName>
</protein>